<dbReference type="EMBL" id="CAJHOE010000001">
    <property type="protein sequence ID" value="CAD7286877.1"/>
    <property type="molecule type" value="Genomic_DNA"/>
</dbReference>
<dbReference type="InterPro" id="IPR011010">
    <property type="entry name" value="DNA_brk_join_enz"/>
</dbReference>
<evidence type="ECO:0000259" key="5">
    <source>
        <dbReference type="PROSITE" id="PS51898"/>
    </source>
</evidence>
<gene>
    <name evidence="6" type="ORF">LMG8286_00585</name>
</gene>
<evidence type="ECO:0000313" key="6">
    <source>
        <dbReference type="EMBL" id="CAD7286877.1"/>
    </source>
</evidence>
<dbReference type="Proteomes" id="UP000789359">
    <property type="component" value="Unassembled WGS sequence"/>
</dbReference>
<dbReference type="Gene3D" id="1.10.443.10">
    <property type="entry name" value="Intergrase catalytic core"/>
    <property type="match status" value="1"/>
</dbReference>
<dbReference type="SUPFAM" id="SSF56349">
    <property type="entry name" value="DNA breaking-rejoining enzymes"/>
    <property type="match status" value="1"/>
</dbReference>
<evidence type="ECO:0000313" key="7">
    <source>
        <dbReference type="Proteomes" id="UP000789359"/>
    </source>
</evidence>
<dbReference type="PANTHER" id="PTHR30629">
    <property type="entry name" value="PROPHAGE INTEGRASE"/>
    <property type="match status" value="1"/>
</dbReference>
<protein>
    <recommendedName>
        <fullName evidence="5">Tyr recombinase domain-containing protein</fullName>
    </recommendedName>
</protein>
<reference evidence="6 7" key="1">
    <citation type="submission" date="2020-11" db="EMBL/GenBank/DDBJ databases">
        <authorList>
            <person name="Peeters C."/>
        </authorList>
    </citation>
    <scope>NUCLEOTIDE SEQUENCE [LARGE SCALE GENOMIC DNA]</scope>
    <source>
        <strain evidence="6 7">LMG 8286</strain>
    </source>
</reference>
<name>A0ABN7K2X9_9BACT</name>
<dbReference type="PROSITE" id="PS51898">
    <property type="entry name" value="TYR_RECOMBINASE"/>
    <property type="match status" value="1"/>
</dbReference>
<proteinExistence type="inferred from homology"/>
<feature type="domain" description="Tyr recombinase" evidence="5">
    <location>
        <begin position="204"/>
        <end position="384"/>
    </location>
</feature>
<evidence type="ECO:0000256" key="3">
    <source>
        <dbReference type="ARBA" id="ARBA00023125"/>
    </source>
</evidence>
<sequence length="409" mass="48594">MFDFKKMRNWIDSQRNTKEIPTRIKIPDSPRWRLEISPKQKKTIKLYTNIDNKVNYISIGEYPIDSFESMLKETQRLQDTIREGKKPIPRKIFKDVWNNFIDNYVNKNLKLKSNTIKGYKNRANKYILNTNIANKAIGDITLDDLKRNIFNPNENKPATNYKLYSILLNCFKYAKKYGHIENNILANFDFSEEYELPSRKTSKHHPKLINEKDLAEFLKNIMNLEILNNRRKILVLLTLETAMRSMNIFDLRWRDINLNDKTITITKNRMKGELRTEKSRQDFILPLSDTMTEILSILKDKEKGNDKVFTNVSDQKINNLLKKISGITKHGLRGTFKTFCMKNLKNHNIHNIFIELYMYHQPAKNEVEAAYMELSYKDKDIQKELRVLANWWDKYLISLYDFKSILIGE</sequence>
<evidence type="ECO:0000256" key="4">
    <source>
        <dbReference type="ARBA" id="ARBA00023172"/>
    </source>
</evidence>
<dbReference type="InterPro" id="IPR050808">
    <property type="entry name" value="Phage_Integrase"/>
</dbReference>
<comment type="caution">
    <text evidence="6">The sequence shown here is derived from an EMBL/GenBank/DDBJ whole genome shotgun (WGS) entry which is preliminary data.</text>
</comment>
<keyword evidence="2" id="KW-0229">DNA integration</keyword>
<dbReference type="RefSeq" id="WP_230056364.1">
    <property type="nucleotide sequence ID" value="NZ_CAJHOE010000001.1"/>
</dbReference>
<keyword evidence="3" id="KW-0238">DNA-binding</keyword>
<dbReference type="PANTHER" id="PTHR30629:SF2">
    <property type="entry name" value="PROPHAGE INTEGRASE INTS-RELATED"/>
    <property type="match status" value="1"/>
</dbReference>
<keyword evidence="4" id="KW-0233">DNA recombination</keyword>
<organism evidence="6 7">
    <name type="scientific">Campylobacter suis</name>
    <dbReference type="NCBI Taxonomy" id="2790657"/>
    <lineage>
        <taxon>Bacteria</taxon>
        <taxon>Pseudomonadati</taxon>
        <taxon>Campylobacterota</taxon>
        <taxon>Epsilonproteobacteria</taxon>
        <taxon>Campylobacterales</taxon>
        <taxon>Campylobacteraceae</taxon>
        <taxon>Campylobacter</taxon>
    </lineage>
</organism>
<evidence type="ECO:0000256" key="1">
    <source>
        <dbReference type="ARBA" id="ARBA00008857"/>
    </source>
</evidence>
<dbReference type="Gene3D" id="1.10.150.130">
    <property type="match status" value="1"/>
</dbReference>
<comment type="similarity">
    <text evidence="1">Belongs to the 'phage' integrase family.</text>
</comment>
<dbReference type="InterPro" id="IPR010998">
    <property type="entry name" value="Integrase_recombinase_N"/>
</dbReference>
<keyword evidence="7" id="KW-1185">Reference proteome</keyword>
<dbReference type="Pfam" id="PF00589">
    <property type="entry name" value="Phage_integrase"/>
    <property type="match status" value="1"/>
</dbReference>
<dbReference type="InterPro" id="IPR013762">
    <property type="entry name" value="Integrase-like_cat_sf"/>
</dbReference>
<evidence type="ECO:0000256" key="2">
    <source>
        <dbReference type="ARBA" id="ARBA00022908"/>
    </source>
</evidence>
<accession>A0ABN7K2X9</accession>
<dbReference type="InterPro" id="IPR002104">
    <property type="entry name" value="Integrase_catalytic"/>
</dbReference>